<dbReference type="Pfam" id="PF06445">
    <property type="entry name" value="GyrI-like"/>
    <property type="match status" value="1"/>
</dbReference>
<dbReference type="Gene3D" id="3.20.80.10">
    <property type="entry name" value="Regulatory factor, effector binding domain"/>
    <property type="match status" value="1"/>
</dbReference>
<organism evidence="2 3">
    <name type="scientific">Tenacibaculum polynesiense</name>
    <dbReference type="NCBI Taxonomy" id="3137857"/>
    <lineage>
        <taxon>Bacteria</taxon>
        <taxon>Pseudomonadati</taxon>
        <taxon>Bacteroidota</taxon>
        <taxon>Flavobacteriia</taxon>
        <taxon>Flavobacteriales</taxon>
        <taxon>Flavobacteriaceae</taxon>
        <taxon>Tenacibaculum</taxon>
    </lineage>
</organism>
<evidence type="ECO:0000259" key="1">
    <source>
        <dbReference type="SMART" id="SM00871"/>
    </source>
</evidence>
<evidence type="ECO:0000313" key="2">
    <source>
        <dbReference type="EMBL" id="CAL2104350.1"/>
    </source>
</evidence>
<proteinExistence type="predicted"/>
<sequence length="202" mass="23310">MSPAQFSKESPVKFSKICKTESKNGQIEVRFEQYISNINNALNWIKMNAKKIEVKVLPEIELAYISHQGRMDSVGNAYDRLVKWAVPKGLMNQPNLRMMTIYHDSPKITDPSKIRMSACMILNEKVTANGEINLKTIPATKCIVAHLEVTPREFQQAWESNFVWMSENGYRKADRDPFEIYYNNAQEHPEGKWIVDLCIPVE</sequence>
<dbReference type="EMBL" id="CAXJIO010000016">
    <property type="protein sequence ID" value="CAL2104350.1"/>
    <property type="molecule type" value="Genomic_DNA"/>
</dbReference>
<reference evidence="2 3" key="1">
    <citation type="submission" date="2024-05" db="EMBL/GenBank/DDBJ databases">
        <authorList>
            <person name="Duchaud E."/>
        </authorList>
    </citation>
    <scope>NUCLEOTIDE SEQUENCE [LARGE SCALE GENOMIC DNA]</scope>
    <source>
        <strain evidence="2">Ena-SAMPLE-TAB-13-05-2024-13:56:06:370-140308</strain>
    </source>
</reference>
<dbReference type="InterPro" id="IPR050908">
    <property type="entry name" value="SmbC-like"/>
</dbReference>
<protein>
    <recommendedName>
        <fullName evidence="1">AraC effector-binding domain-containing protein</fullName>
    </recommendedName>
</protein>
<dbReference type="InterPro" id="IPR029442">
    <property type="entry name" value="GyrI-like"/>
</dbReference>
<dbReference type="InterPro" id="IPR010499">
    <property type="entry name" value="AraC_E-bd"/>
</dbReference>
<dbReference type="PANTHER" id="PTHR40055">
    <property type="entry name" value="TRANSCRIPTIONAL REGULATOR YGIV-RELATED"/>
    <property type="match status" value="1"/>
</dbReference>
<dbReference type="PANTHER" id="PTHR40055:SF1">
    <property type="entry name" value="TRANSCRIPTIONAL REGULATOR YGIV-RELATED"/>
    <property type="match status" value="1"/>
</dbReference>
<evidence type="ECO:0000313" key="3">
    <source>
        <dbReference type="Proteomes" id="UP001497527"/>
    </source>
</evidence>
<feature type="domain" description="AraC effector-binding" evidence="1">
    <location>
        <begin position="50"/>
        <end position="202"/>
    </location>
</feature>
<name>A0ABM9PFV5_9FLAO</name>
<dbReference type="Proteomes" id="UP001497527">
    <property type="component" value="Unassembled WGS sequence"/>
</dbReference>
<keyword evidence="3" id="KW-1185">Reference proteome</keyword>
<dbReference type="SUPFAM" id="SSF55136">
    <property type="entry name" value="Probable bacterial effector-binding domain"/>
    <property type="match status" value="1"/>
</dbReference>
<accession>A0ABM9PFV5</accession>
<dbReference type="InterPro" id="IPR011256">
    <property type="entry name" value="Reg_factor_effector_dom_sf"/>
</dbReference>
<dbReference type="SMART" id="SM00871">
    <property type="entry name" value="AraC_E_bind"/>
    <property type="match status" value="1"/>
</dbReference>
<gene>
    <name evidence="2" type="ORF">T190423A01A_70043</name>
</gene>
<comment type="caution">
    <text evidence="2">The sequence shown here is derived from an EMBL/GenBank/DDBJ whole genome shotgun (WGS) entry which is preliminary data.</text>
</comment>